<accession>A0ABM1MC57</accession>
<dbReference type="InterPro" id="IPR029063">
    <property type="entry name" value="SAM-dependent_MTases_sf"/>
</dbReference>
<sequence length="274" mass="31818">MNKPTLYSKYHGLQTTDANYVLDNYIRLIKWKGQDNALDVGCGSGQVTTNILLPLLPQDFKKLVGLDISPEMVKHAKSQNENPKVDFIASDISSIDIKNDICEEFDHIFSFYCLHWVQNQRQTIKNMYNLLKPGGDVLLTFLANNPIFHIYEVMAKNPKWSHYMKNYELFISPYQHCEDPEKVFETMLIEEGFSVHQCKVVERNYTFPDMNVLKKSVIAVNPFINNIPENMKNDYIDDYMKEAQNLKYTHNDDNKDLALKVPYNLFIIIASKSS</sequence>
<dbReference type="CDD" id="cd02440">
    <property type="entry name" value="AdoMet_MTases"/>
    <property type="match status" value="1"/>
</dbReference>
<dbReference type="PANTHER" id="PTHR43861">
    <property type="entry name" value="TRANS-ACONITATE 2-METHYLTRANSFERASE-RELATED"/>
    <property type="match status" value="1"/>
</dbReference>
<name>A0ABM1MC57_NICVS</name>
<dbReference type="Gene3D" id="3.40.50.150">
    <property type="entry name" value="Vaccinia Virus protein VP39"/>
    <property type="match status" value="1"/>
</dbReference>
<gene>
    <name evidence="3" type="primary">LOC108559401</name>
</gene>
<dbReference type="Pfam" id="PF08241">
    <property type="entry name" value="Methyltransf_11"/>
    <property type="match status" value="1"/>
</dbReference>
<reference evidence="3" key="1">
    <citation type="submission" date="2025-08" db="UniProtKB">
        <authorList>
            <consortium name="RefSeq"/>
        </authorList>
    </citation>
    <scope>IDENTIFICATION</scope>
    <source>
        <tissue evidence="3">Whole Larva</tissue>
    </source>
</reference>
<dbReference type="RefSeq" id="XP_017772157.1">
    <property type="nucleotide sequence ID" value="XM_017916668.1"/>
</dbReference>
<evidence type="ECO:0000313" key="2">
    <source>
        <dbReference type="Proteomes" id="UP000695000"/>
    </source>
</evidence>
<organism evidence="2 3">
    <name type="scientific">Nicrophorus vespilloides</name>
    <name type="common">Boreal carrion beetle</name>
    <dbReference type="NCBI Taxonomy" id="110193"/>
    <lineage>
        <taxon>Eukaryota</taxon>
        <taxon>Metazoa</taxon>
        <taxon>Ecdysozoa</taxon>
        <taxon>Arthropoda</taxon>
        <taxon>Hexapoda</taxon>
        <taxon>Insecta</taxon>
        <taxon>Pterygota</taxon>
        <taxon>Neoptera</taxon>
        <taxon>Endopterygota</taxon>
        <taxon>Coleoptera</taxon>
        <taxon>Polyphaga</taxon>
        <taxon>Staphyliniformia</taxon>
        <taxon>Silphidae</taxon>
        <taxon>Nicrophorinae</taxon>
        <taxon>Nicrophorus</taxon>
    </lineage>
</organism>
<evidence type="ECO:0000313" key="3">
    <source>
        <dbReference type="RefSeq" id="XP_017772157.1"/>
    </source>
</evidence>
<dbReference type="SUPFAM" id="SSF53335">
    <property type="entry name" value="S-adenosyl-L-methionine-dependent methyltransferases"/>
    <property type="match status" value="1"/>
</dbReference>
<dbReference type="InterPro" id="IPR013216">
    <property type="entry name" value="Methyltransf_11"/>
</dbReference>
<protein>
    <submittedName>
        <fullName evidence="3">Juvenile hormone acid O-methyltransferase-like</fullName>
    </submittedName>
</protein>
<proteinExistence type="predicted"/>
<dbReference type="PANTHER" id="PTHR43861:SF1">
    <property type="entry name" value="TRANS-ACONITATE 2-METHYLTRANSFERASE"/>
    <property type="match status" value="1"/>
</dbReference>
<dbReference type="Proteomes" id="UP000695000">
    <property type="component" value="Unplaced"/>
</dbReference>
<evidence type="ECO:0000259" key="1">
    <source>
        <dbReference type="Pfam" id="PF08241"/>
    </source>
</evidence>
<dbReference type="GeneID" id="108559401"/>
<keyword evidence="2" id="KW-1185">Reference proteome</keyword>
<feature type="domain" description="Methyltransferase type 11" evidence="1">
    <location>
        <begin position="38"/>
        <end position="138"/>
    </location>
</feature>